<dbReference type="EMBL" id="JAGTXO010000001">
    <property type="protein sequence ID" value="KAG8470186.1"/>
    <property type="molecule type" value="Genomic_DNA"/>
</dbReference>
<comment type="caution">
    <text evidence="4">The sequence shown here is derived from an EMBL/GenBank/DDBJ whole genome shotgun (WGS) entry which is preliminary data.</text>
</comment>
<evidence type="ECO:0008006" key="6">
    <source>
        <dbReference type="Google" id="ProtNLM"/>
    </source>
</evidence>
<organism evidence="4 5">
    <name type="scientific">Diacronema lutheri</name>
    <name type="common">Unicellular marine alga</name>
    <name type="synonym">Monochrysis lutheri</name>
    <dbReference type="NCBI Taxonomy" id="2081491"/>
    <lineage>
        <taxon>Eukaryota</taxon>
        <taxon>Haptista</taxon>
        <taxon>Haptophyta</taxon>
        <taxon>Pavlovophyceae</taxon>
        <taxon>Pavlovales</taxon>
        <taxon>Pavlovaceae</taxon>
        <taxon>Diacronema</taxon>
    </lineage>
</organism>
<evidence type="ECO:0000256" key="2">
    <source>
        <dbReference type="SAM" id="Coils"/>
    </source>
</evidence>
<dbReference type="SUPFAM" id="SSF82607">
    <property type="entry name" value="YbaB-like"/>
    <property type="match status" value="1"/>
</dbReference>
<dbReference type="Gene3D" id="3.30.1310.10">
    <property type="entry name" value="Nucleoid-associated protein YbaB-like domain"/>
    <property type="match status" value="1"/>
</dbReference>
<sequence length="161" mass="17310">MLVTLAACALAWSPPSASPRPGVSRSAFSQRVPVTMIGGLGDSLKKAQDLMKNISPEKIKKAQEMSMKMQDLQKELAATEIECKSADGRITVVYTGQSVPLSVSIDPAAMAQSAPELSEALTNALKQAFINSRKHADGRMMALYEEAGLGDLLRMQAEMQK</sequence>
<feature type="chain" id="PRO_5035146470" description="Nucleoid-associated protein" evidence="3">
    <location>
        <begin position="20"/>
        <end position="161"/>
    </location>
</feature>
<evidence type="ECO:0000256" key="1">
    <source>
        <dbReference type="ARBA" id="ARBA00023125"/>
    </source>
</evidence>
<keyword evidence="5" id="KW-1185">Reference proteome</keyword>
<feature type="coiled-coil region" evidence="2">
    <location>
        <begin position="62"/>
        <end position="89"/>
    </location>
</feature>
<dbReference type="PANTHER" id="PTHR33449:SF1">
    <property type="entry name" value="NUCLEOID-ASSOCIATED PROTEIN YBAB"/>
    <property type="match status" value="1"/>
</dbReference>
<evidence type="ECO:0000313" key="5">
    <source>
        <dbReference type="Proteomes" id="UP000751190"/>
    </source>
</evidence>
<name>A0A8J5XJ97_DIALT</name>
<dbReference type="AlphaFoldDB" id="A0A8J5XJ97"/>
<feature type="signal peptide" evidence="3">
    <location>
        <begin position="1"/>
        <end position="19"/>
    </location>
</feature>
<keyword evidence="2" id="KW-0175">Coiled coil</keyword>
<dbReference type="Proteomes" id="UP000751190">
    <property type="component" value="Unassembled WGS sequence"/>
</dbReference>
<dbReference type="InterPro" id="IPR036894">
    <property type="entry name" value="YbaB-like_sf"/>
</dbReference>
<keyword evidence="3" id="KW-0732">Signal</keyword>
<evidence type="ECO:0000256" key="3">
    <source>
        <dbReference type="SAM" id="SignalP"/>
    </source>
</evidence>
<evidence type="ECO:0000313" key="4">
    <source>
        <dbReference type="EMBL" id="KAG8470186.1"/>
    </source>
</evidence>
<dbReference type="Pfam" id="PF02575">
    <property type="entry name" value="YbaB_DNA_bd"/>
    <property type="match status" value="1"/>
</dbReference>
<proteinExistence type="predicted"/>
<protein>
    <recommendedName>
        <fullName evidence="6">Nucleoid-associated protein</fullName>
    </recommendedName>
</protein>
<keyword evidence="1" id="KW-0238">DNA-binding</keyword>
<dbReference type="GO" id="GO:0003677">
    <property type="term" value="F:DNA binding"/>
    <property type="evidence" value="ECO:0007669"/>
    <property type="project" value="UniProtKB-KW"/>
</dbReference>
<gene>
    <name evidence="4" type="ORF">KFE25_008607</name>
</gene>
<dbReference type="OrthoDB" id="2020094at2759"/>
<dbReference type="InterPro" id="IPR004401">
    <property type="entry name" value="YbaB/EbfC"/>
</dbReference>
<reference evidence="4" key="1">
    <citation type="submission" date="2021-05" db="EMBL/GenBank/DDBJ databases">
        <title>The genome of the haptophyte Pavlova lutheri (Diacronema luteri, Pavlovales) - a model for lipid biosynthesis in eukaryotic algae.</title>
        <authorList>
            <person name="Hulatt C.J."/>
            <person name="Posewitz M.C."/>
        </authorList>
    </citation>
    <scope>NUCLEOTIDE SEQUENCE</scope>
    <source>
        <strain evidence="4">NIVA-4/92</strain>
    </source>
</reference>
<accession>A0A8J5XJ97</accession>
<dbReference type="PANTHER" id="PTHR33449">
    <property type="entry name" value="NUCLEOID-ASSOCIATED PROTEIN YBAB"/>
    <property type="match status" value="1"/>
</dbReference>